<dbReference type="SUPFAM" id="SSF54211">
    <property type="entry name" value="Ribosomal protein S5 domain 2-like"/>
    <property type="match status" value="1"/>
</dbReference>
<dbReference type="GO" id="GO:0140662">
    <property type="term" value="F:ATP-dependent protein folding chaperone"/>
    <property type="evidence" value="ECO:0007669"/>
    <property type="project" value="InterPro"/>
</dbReference>
<evidence type="ECO:0000256" key="1">
    <source>
        <dbReference type="ARBA" id="ARBA00004496"/>
    </source>
</evidence>
<feature type="region of interest" description="C" evidence="10">
    <location>
        <begin position="553"/>
        <end position="628"/>
    </location>
</feature>
<dbReference type="NCBIfam" id="NF003555">
    <property type="entry name" value="PRK05218.1"/>
    <property type="match status" value="1"/>
</dbReference>
<dbReference type="AlphaFoldDB" id="A0A0D0EG88"/>
<reference evidence="13 14" key="1">
    <citation type="submission" date="2015-01" db="EMBL/GenBank/DDBJ databases">
        <title>Draft Genome Sequences of Four Bacillus thermoamylovorans Strains, Isolated From Food Products.</title>
        <authorList>
            <person name="Krawcyk A.O."/>
            <person name="Berendsen E.M."/>
            <person name="Eijlander R.T."/>
            <person name="de Jong A."/>
            <person name="Wells-Bennik M."/>
            <person name="Kuipers O.P."/>
        </authorList>
    </citation>
    <scope>NUCLEOTIDE SEQUENCE [LARGE SCALE GENOMIC DNA]</scope>
    <source>
        <strain evidence="13 14">B4167</strain>
    </source>
</reference>
<dbReference type="Proteomes" id="UP000032076">
    <property type="component" value="Unassembled WGS sequence"/>
</dbReference>
<keyword evidence="7 10" id="KW-0143">Chaperone</keyword>
<dbReference type="HAMAP" id="MF_00505">
    <property type="entry name" value="HSP90"/>
    <property type="match status" value="1"/>
</dbReference>
<feature type="binding site" evidence="11">
    <location>
        <begin position="117"/>
        <end position="122"/>
    </location>
    <ligand>
        <name>ATP</name>
        <dbReference type="ChEBI" id="CHEBI:30616"/>
    </ligand>
</feature>
<dbReference type="FunFam" id="3.30.230.80:FF:000002">
    <property type="entry name" value="Molecular chaperone HtpG"/>
    <property type="match status" value="1"/>
</dbReference>
<feature type="binding site" evidence="11">
    <location>
        <position position="96"/>
    </location>
    <ligand>
        <name>ATP</name>
        <dbReference type="ChEBI" id="CHEBI:30616"/>
    </ligand>
</feature>
<dbReference type="OrthoDB" id="9802640at2"/>
<sequence>MEKRQFQAESKRLLEMMINSIYTKKEVFLRELISNASDAIDKIYYKALTDDSLSFDKDNYYIRIVPNKDDRTLSVIDTGIGMTKEELEENLGTIAKSGSLAFKKENEIKDGFDIIGQFGVGFYAAFMVADVVTVISRALGSDQAYKWESSGADGYTIEPVEKADIGTEVILKLKENTEDESYDEFLDEWRLKEIIKKYSDFIRYPIKMEVTHSKPKDDDSNEYVDYKEEETINSMVPIWKKNKSELTDDDYMNFYNEKRYGFDKPLKHIHISVDGTVRYNAILYIPERAPYDFYTPDYEKGLELYSNGVLIMKKCADLLPDYFSFVKGMVDSEDLSLNISREMLQHDRQLKVIAKNIKNKIKRELENLLKNEREQYEKFYEAFGRQLKFGVYSDFGANKDVLQDLLLFYSSKEKKLVTLDEYVSRMPEDQKYIYYATGDSIDRIDKLPQTELVRDKGYEILYFTEDIDEFAIKMLMDYKEKQFKSVSDNDLGIESEEKEKETEVEEEEYKELFDYMASVLGGKVKKVKASKRLKTHPVCLSTEGEITIEMEKVLNAMPNPNGQKVTAEKVLEINTHHDVFKSLQAAFRNDKEKLELYTKLLYNQALLIEDLPIEDPVAFTNDMCKVMV</sequence>
<evidence type="ECO:0000256" key="8">
    <source>
        <dbReference type="ARBA" id="ARBA00058590"/>
    </source>
</evidence>
<dbReference type="CDD" id="cd16927">
    <property type="entry name" value="HATPase_Hsp90-like"/>
    <property type="match status" value="1"/>
</dbReference>
<evidence type="ECO:0000256" key="12">
    <source>
        <dbReference type="SAM" id="Coils"/>
    </source>
</evidence>
<dbReference type="InterPro" id="IPR001404">
    <property type="entry name" value="Hsp90_fam"/>
</dbReference>
<feature type="binding site" evidence="11">
    <location>
        <position position="31"/>
    </location>
    <ligand>
        <name>ATP</name>
        <dbReference type="ChEBI" id="CHEBI:30616"/>
    </ligand>
</feature>
<comment type="caution">
    <text evidence="13">The sequence shown here is derived from an EMBL/GenBank/DDBJ whole genome shotgun (WGS) entry which is preliminary data.</text>
</comment>
<dbReference type="GO" id="GO:0005737">
    <property type="term" value="C:cytoplasm"/>
    <property type="evidence" value="ECO:0007669"/>
    <property type="project" value="UniProtKB-SubCell"/>
</dbReference>
<comment type="similarity">
    <text evidence="2 10">Belongs to the heat shock protein 90 family.</text>
</comment>
<dbReference type="GO" id="GO:0051082">
    <property type="term" value="F:unfolded protein binding"/>
    <property type="evidence" value="ECO:0007669"/>
    <property type="project" value="UniProtKB-UniRule"/>
</dbReference>
<dbReference type="Gene3D" id="1.20.120.790">
    <property type="entry name" value="Heat shock protein 90, C-terminal domain"/>
    <property type="match status" value="1"/>
</dbReference>
<dbReference type="Gene3D" id="3.30.565.10">
    <property type="entry name" value="Histidine kinase-like ATPase, C-terminal domain"/>
    <property type="match status" value="1"/>
</dbReference>
<dbReference type="EMBL" id="JXLU01000010">
    <property type="protein sequence ID" value="KIO74129.1"/>
    <property type="molecule type" value="Genomic_DNA"/>
</dbReference>
<dbReference type="FunFam" id="3.40.50.11260:FF:000008">
    <property type="entry name" value="Chaperone protein HtpG"/>
    <property type="match status" value="1"/>
</dbReference>
<dbReference type="SUPFAM" id="SSF55874">
    <property type="entry name" value="ATPase domain of HSP90 chaperone/DNA topoisomerase II/histidine kinase"/>
    <property type="match status" value="1"/>
</dbReference>
<feature type="binding site" evidence="11">
    <location>
        <position position="167"/>
    </location>
    <ligand>
        <name>ATP</name>
        <dbReference type="ChEBI" id="CHEBI:30616"/>
    </ligand>
</feature>
<protein>
    <recommendedName>
        <fullName evidence="9 10">Chaperone protein HtpG</fullName>
    </recommendedName>
    <alternativeName>
        <fullName evidence="10">Heat shock protein HtpG</fullName>
    </alternativeName>
    <alternativeName>
        <fullName evidence="10">High temperature protein G</fullName>
    </alternativeName>
</protein>
<keyword evidence="4 10" id="KW-0547">Nucleotide-binding</keyword>
<keyword evidence="3 10" id="KW-0963">Cytoplasm</keyword>
<comment type="subcellular location">
    <subcellularLocation>
        <location evidence="1 10">Cytoplasm</location>
    </subcellularLocation>
</comment>
<accession>A0A0D0EG88</accession>
<feature type="binding site" evidence="11">
    <location>
        <position position="77"/>
    </location>
    <ligand>
        <name>ATP</name>
        <dbReference type="ChEBI" id="CHEBI:30616"/>
    </ligand>
</feature>
<dbReference type="InterPro" id="IPR037196">
    <property type="entry name" value="HSP90_C"/>
</dbReference>
<dbReference type="GO" id="GO:0005524">
    <property type="term" value="F:ATP binding"/>
    <property type="evidence" value="ECO:0007669"/>
    <property type="project" value="UniProtKB-UniRule"/>
</dbReference>
<dbReference type="GO" id="GO:0016887">
    <property type="term" value="F:ATP hydrolysis activity"/>
    <property type="evidence" value="ECO:0007669"/>
    <property type="project" value="InterPro"/>
</dbReference>
<feature type="region of interest" description="A; substrate-binding" evidence="10">
    <location>
        <begin position="1"/>
        <end position="341"/>
    </location>
</feature>
<dbReference type="Pfam" id="PF13589">
    <property type="entry name" value="HATPase_c_3"/>
    <property type="match status" value="1"/>
</dbReference>
<dbReference type="SUPFAM" id="SSF110942">
    <property type="entry name" value="HSP90 C-terminal domain"/>
    <property type="match status" value="1"/>
</dbReference>
<dbReference type="FunFam" id="3.30.565.10:FF:000009">
    <property type="entry name" value="Molecular chaperone HtpG"/>
    <property type="match status" value="1"/>
</dbReference>
<feature type="binding site" evidence="11">
    <location>
        <begin position="97"/>
        <end position="98"/>
    </location>
    <ligand>
        <name>ATP</name>
        <dbReference type="ChEBI" id="CHEBI:30616"/>
    </ligand>
</feature>
<feature type="binding site" evidence="11">
    <location>
        <position position="82"/>
    </location>
    <ligand>
        <name>ATP</name>
        <dbReference type="ChEBI" id="CHEBI:30616"/>
    </ligand>
</feature>
<feature type="binding site" evidence="11">
    <location>
        <position position="35"/>
    </location>
    <ligand>
        <name>ATP</name>
        <dbReference type="ChEBI" id="CHEBI:30616"/>
    </ligand>
</feature>
<feature type="binding site" evidence="11">
    <location>
        <position position="341"/>
    </location>
    <ligand>
        <name>ATP</name>
        <dbReference type="ChEBI" id="CHEBI:30616"/>
    </ligand>
</feature>
<evidence type="ECO:0000256" key="3">
    <source>
        <dbReference type="ARBA" id="ARBA00022490"/>
    </source>
</evidence>
<dbReference type="InterPro" id="IPR020575">
    <property type="entry name" value="Hsp90_N"/>
</dbReference>
<dbReference type="PRINTS" id="PR00775">
    <property type="entry name" value="HEATSHOCK90"/>
</dbReference>
<dbReference type="FunFam" id="1.20.120.790:FF:000006">
    <property type="entry name" value="Chaperone protein HtpG"/>
    <property type="match status" value="1"/>
</dbReference>
<dbReference type="RefSeq" id="WP_041845147.1">
    <property type="nucleotide sequence ID" value="NZ_JXLR01000029.1"/>
</dbReference>
<dbReference type="PIRSF" id="PIRSF002583">
    <property type="entry name" value="Hsp90"/>
    <property type="match status" value="1"/>
</dbReference>
<name>A0A0D0EG88_9BACI</name>
<comment type="function">
    <text evidence="8 10">Molecular chaperone. Has ATPase activity.</text>
</comment>
<dbReference type="Gene3D" id="3.40.50.11260">
    <property type="match status" value="1"/>
</dbReference>
<evidence type="ECO:0000256" key="7">
    <source>
        <dbReference type="ARBA" id="ARBA00023186"/>
    </source>
</evidence>
<dbReference type="Gene3D" id="3.30.230.80">
    <property type="match status" value="1"/>
</dbReference>
<evidence type="ECO:0000256" key="6">
    <source>
        <dbReference type="ARBA" id="ARBA00023016"/>
    </source>
</evidence>
<comment type="caution">
    <text evidence="10">Lacks conserved residue(s) required for the propagation of feature annotation.</text>
</comment>
<gene>
    <name evidence="10" type="primary">htpG</name>
    <name evidence="13" type="ORF">B4167_0406</name>
</gene>
<evidence type="ECO:0000313" key="14">
    <source>
        <dbReference type="Proteomes" id="UP000032076"/>
    </source>
</evidence>
<dbReference type="Pfam" id="PF00183">
    <property type="entry name" value="HSP90"/>
    <property type="match status" value="1"/>
</dbReference>
<feature type="binding site" evidence="11">
    <location>
        <position position="90"/>
    </location>
    <ligand>
        <name>ATP</name>
        <dbReference type="ChEBI" id="CHEBI:30616"/>
    </ligand>
</feature>
<keyword evidence="5 10" id="KW-0067">ATP-binding</keyword>
<evidence type="ECO:0000256" key="10">
    <source>
        <dbReference type="HAMAP-Rule" id="MF_00505"/>
    </source>
</evidence>
<evidence type="ECO:0000256" key="4">
    <source>
        <dbReference type="ARBA" id="ARBA00022741"/>
    </source>
</evidence>
<dbReference type="InterPro" id="IPR020568">
    <property type="entry name" value="Ribosomal_Su5_D2-typ_SF"/>
</dbReference>
<evidence type="ECO:0000256" key="2">
    <source>
        <dbReference type="ARBA" id="ARBA00008239"/>
    </source>
</evidence>
<evidence type="ECO:0000256" key="9">
    <source>
        <dbReference type="ARBA" id="ARBA00070675"/>
    </source>
</evidence>
<organism evidence="13 14">
    <name type="scientific">Caldibacillus thermoamylovorans</name>
    <dbReference type="NCBI Taxonomy" id="35841"/>
    <lineage>
        <taxon>Bacteria</taxon>
        <taxon>Bacillati</taxon>
        <taxon>Bacillota</taxon>
        <taxon>Bacilli</taxon>
        <taxon>Bacillales</taxon>
        <taxon>Bacillaceae</taxon>
        <taxon>Caldibacillus</taxon>
    </lineage>
</organism>
<keyword evidence="6 10" id="KW-0346">Stress response</keyword>
<keyword evidence="12" id="KW-0175">Coiled coil</keyword>
<evidence type="ECO:0000313" key="13">
    <source>
        <dbReference type="EMBL" id="KIO74129.1"/>
    </source>
</evidence>
<dbReference type="PANTHER" id="PTHR11528">
    <property type="entry name" value="HEAT SHOCK PROTEIN 90 FAMILY MEMBER"/>
    <property type="match status" value="1"/>
</dbReference>
<feature type="coiled-coil region" evidence="12">
    <location>
        <begin position="351"/>
        <end position="382"/>
    </location>
</feature>
<evidence type="ECO:0000256" key="5">
    <source>
        <dbReference type="ARBA" id="ARBA00022840"/>
    </source>
</evidence>
<comment type="subunit">
    <text evidence="10">Homodimer.</text>
</comment>
<evidence type="ECO:0000256" key="11">
    <source>
        <dbReference type="PIRSR" id="PIRSR002583-1"/>
    </source>
</evidence>
<proteinExistence type="inferred from homology"/>
<dbReference type="InterPro" id="IPR036890">
    <property type="entry name" value="HATPase_C_sf"/>
</dbReference>